<reference evidence="5 6" key="1">
    <citation type="journal article" date="2010" name="Stand. Genomic Sci.">
        <title>Complete genome sequence of Methanothermus fervidus type strain (V24S).</title>
        <authorList>
            <person name="Anderson I."/>
            <person name="Djao O.D."/>
            <person name="Misra M."/>
            <person name="Chertkov O."/>
            <person name="Nolan M."/>
            <person name="Lucas S."/>
            <person name="Lapidus A."/>
            <person name="Del Rio T.G."/>
            <person name="Tice H."/>
            <person name="Cheng J.F."/>
            <person name="Tapia R."/>
            <person name="Han C."/>
            <person name="Goodwin L."/>
            <person name="Pitluck S."/>
            <person name="Liolios K."/>
            <person name="Ivanova N."/>
            <person name="Mavromatis K."/>
            <person name="Mikhailova N."/>
            <person name="Pati A."/>
            <person name="Brambilla E."/>
            <person name="Chen A."/>
            <person name="Palaniappan K."/>
            <person name="Land M."/>
            <person name="Hauser L."/>
            <person name="Chang Y.J."/>
            <person name="Jeffries C.D."/>
            <person name="Sikorski J."/>
            <person name="Spring S."/>
            <person name="Rohde M."/>
            <person name="Eichinger K."/>
            <person name="Huber H."/>
            <person name="Wirth R."/>
            <person name="Goker M."/>
            <person name="Detter J.C."/>
            <person name="Woyke T."/>
            <person name="Bristow J."/>
            <person name="Eisen J.A."/>
            <person name="Markowitz V."/>
            <person name="Hugenholtz P."/>
            <person name="Klenk H.P."/>
            <person name="Kyrpides N.C."/>
        </authorList>
    </citation>
    <scope>NUCLEOTIDE SEQUENCE [LARGE SCALE GENOMIC DNA]</scope>
    <source>
        <strain evidence="6">ATCC 43054 / DSM 2088 / JCM 10308 / V24 S</strain>
    </source>
</reference>
<keyword evidence="2" id="KW-0645">Protease</keyword>
<dbReference type="Gene3D" id="3.40.50.1450">
    <property type="entry name" value="HybD-like"/>
    <property type="match status" value="1"/>
</dbReference>
<dbReference type="InterPro" id="IPR004411">
    <property type="entry name" value="Pept_A31_F420-red_hyd_d"/>
</dbReference>
<evidence type="ECO:0000256" key="1">
    <source>
        <dbReference type="ARBA" id="ARBA00006814"/>
    </source>
</evidence>
<keyword evidence="4" id="KW-0378">Hydrolase</keyword>
<dbReference type="InterPro" id="IPR023430">
    <property type="entry name" value="Pept_HybD-like_dom_sf"/>
</dbReference>
<evidence type="ECO:0000256" key="4">
    <source>
        <dbReference type="ARBA" id="ARBA00022801"/>
    </source>
</evidence>
<evidence type="ECO:0000256" key="3">
    <source>
        <dbReference type="ARBA" id="ARBA00022750"/>
    </source>
</evidence>
<dbReference type="NCBIfam" id="TIGR00130">
    <property type="entry name" value="frhD"/>
    <property type="match status" value="1"/>
</dbReference>
<dbReference type="KEGG" id="mfv:Mfer_1033"/>
<dbReference type="CDD" id="cd06064">
    <property type="entry name" value="H2MP_F420-Reduc"/>
    <property type="match status" value="1"/>
</dbReference>
<dbReference type="NCBIfam" id="TIGR00072">
    <property type="entry name" value="hydrog_prot"/>
    <property type="match status" value="1"/>
</dbReference>
<dbReference type="GO" id="GO:0050454">
    <property type="term" value="F:coenzyme F420 hydrogenase activity"/>
    <property type="evidence" value="ECO:0007669"/>
    <property type="project" value="UniProtKB-EC"/>
</dbReference>
<dbReference type="PRINTS" id="PR00446">
    <property type="entry name" value="HYDRGNUPTAKE"/>
</dbReference>
<name>E3GW63_METFV</name>
<dbReference type="GO" id="GO:0016485">
    <property type="term" value="P:protein processing"/>
    <property type="evidence" value="ECO:0007669"/>
    <property type="project" value="TreeGrafter"/>
</dbReference>
<keyword evidence="5" id="KW-0560">Oxidoreductase</keyword>
<evidence type="ECO:0000313" key="6">
    <source>
        <dbReference type="Proteomes" id="UP000002315"/>
    </source>
</evidence>
<keyword evidence="3" id="KW-0064">Aspartyl protease</keyword>
<dbReference type="GO" id="GO:0004190">
    <property type="term" value="F:aspartic-type endopeptidase activity"/>
    <property type="evidence" value="ECO:0007669"/>
    <property type="project" value="UniProtKB-KW"/>
</dbReference>
<dbReference type="PANTHER" id="PTHR30302">
    <property type="entry name" value="HYDROGENASE 1 MATURATION PROTEASE"/>
    <property type="match status" value="1"/>
</dbReference>
<gene>
    <name evidence="5" type="ordered locus">Mfer_1033</name>
</gene>
<dbReference type="PANTHER" id="PTHR30302:SF1">
    <property type="entry name" value="HYDROGENASE 2 MATURATION PROTEASE"/>
    <property type="match status" value="1"/>
</dbReference>
<dbReference type="EC" id="1.12.98.1" evidence="5"/>
<dbReference type="EMBL" id="CP002278">
    <property type="protein sequence ID" value="ADP77828.1"/>
    <property type="molecule type" value="Genomic_DNA"/>
</dbReference>
<dbReference type="STRING" id="523846.Mfer_1033"/>
<dbReference type="HOGENOM" id="CLU_099037_0_2_2"/>
<proteinExistence type="inferred from homology"/>
<comment type="similarity">
    <text evidence="1">Belongs to the peptidase A31 family.</text>
</comment>
<sequence length="163" mass="18147">MVLVAMYDAEILVVGCGNILFKDDGFGPIVIKELEKYIEENNIKLPKNVKIIDGGTGATYHIFSLPSESWKKIIVVDVVEFDAKPGTVKKFNIDELPKGKYENPHSWPVTDPLHELSKKIDIVVIGCKPKKISAPYVEEGLTPPVKKSVQKAIKMILEEIGVF</sequence>
<dbReference type="Proteomes" id="UP000002315">
    <property type="component" value="Chromosome"/>
</dbReference>
<dbReference type="SUPFAM" id="SSF53163">
    <property type="entry name" value="HybD-like"/>
    <property type="match status" value="1"/>
</dbReference>
<dbReference type="AlphaFoldDB" id="E3GW63"/>
<keyword evidence="6" id="KW-1185">Reference proteome</keyword>
<dbReference type="Pfam" id="PF01750">
    <property type="entry name" value="HycI"/>
    <property type="match status" value="1"/>
</dbReference>
<evidence type="ECO:0000256" key="2">
    <source>
        <dbReference type="ARBA" id="ARBA00022670"/>
    </source>
</evidence>
<dbReference type="GO" id="GO:0008047">
    <property type="term" value="F:enzyme activator activity"/>
    <property type="evidence" value="ECO:0007669"/>
    <property type="project" value="InterPro"/>
</dbReference>
<accession>E3GW63</accession>
<protein>
    <submittedName>
        <fullName evidence="5">Coenzyme F420-reducing hydrogenase, delta subunit</fullName>
        <ecNumber evidence="5">1.12.98.1</ecNumber>
    </submittedName>
</protein>
<organism evidence="5 6">
    <name type="scientific">Methanothermus fervidus (strain ATCC 43054 / DSM 2088 / JCM 10308 / V24 S)</name>
    <dbReference type="NCBI Taxonomy" id="523846"/>
    <lineage>
        <taxon>Archaea</taxon>
        <taxon>Methanobacteriati</taxon>
        <taxon>Methanobacteriota</taxon>
        <taxon>Methanomada group</taxon>
        <taxon>Methanobacteria</taxon>
        <taxon>Methanobacteriales</taxon>
        <taxon>Methanothermaceae</taxon>
        <taxon>Methanothermus</taxon>
    </lineage>
</organism>
<dbReference type="InterPro" id="IPR000671">
    <property type="entry name" value="Peptidase_A31"/>
</dbReference>
<evidence type="ECO:0000313" key="5">
    <source>
        <dbReference type="EMBL" id="ADP77828.1"/>
    </source>
</evidence>